<proteinExistence type="predicted"/>
<sequence length="104" mass="11506">MRDTTPFKSADLVLDSHDFFSRGTLEFPLGHGAMQPVATIYRADKLNSDGWAVRTEARLSLLDSDGEQAHILMTLDAMRSMADWLFTTADEISAEIEDGQAGEQ</sequence>
<comment type="caution">
    <text evidence="1">The sequence shown here is derived from an EMBL/GenBank/DDBJ whole genome shotgun (WGS) entry which is preliminary data.</text>
</comment>
<evidence type="ECO:0000313" key="1">
    <source>
        <dbReference type="EMBL" id="MBA8920076.1"/>
    </source>
</evidence>
<dbReference type="Proteomes" id="UP000546252">
    <property type="component" value="Unassembled WGS sequence"/>
</dbReference>
<dbReference type="EMBL" id="JACJIH010000001">
    <property type="protein sequence ID" value="MBA8920076.1"/>
    <property type="molecule type" value="Genomic_DNA"/>
</dbReference>
<dbReference type="RefSeq" id="WP_182494635.1">
    <property type="nucleotide sequence ID" value="NZ_BAAAKT010000001.1"/>
</dbReference>
<reference evidence="1 2" key="1">
    <citation type="submission" date="2020-08" db="EMBL/GenBank/DDBJ databases">
        <title>Sequencing the genomes of 1000 actinobacteria strains.</title>
        <authorList>
            <person name="Klenk H.-P."/>
        </authorList>
    </citation>
    <scope>NUCLEOTIDE SEQUENCE [LARGE SCALE GENOMIC DNA]</scope>
    <source>
        <strain evidence="1 2">DSM 19081</strain>
    </source>
</reference>
<accession>A0A839FJN1</accession>
<gene>
    <name evidence="1" type="ORF">HNR24_000009</name>
</gene>
<dbReference type="AlphaFoldDB" id="A0A839FJN1"/>
<evidence type="ECO:0000313" key="2">
    <source>
        <dbReference type="Proteomes" id="UP000546252"/>
    </source>
</evidence>
<protein>
    <submittedName>
        <fullName evidence="1">Uncharacterized protein</fullName>
    </submittedName>
</protein>
<organism evidence="1 2">
    <name type="scientific">Nesterenkonia jeotgali</name>
    <dbReference type="NCBI Taxonomy" id="317018"/>
    <lineage>
        <taxon>Bacteria</taxon>
        <taxon>Bacillati</taxon>
        <taxon>Actinomycetota</taxon>
        <taxon>Actinomycetes</taxon>
        <taxon>Micrococcales</taxon>
        <taxon>Micrococcaceae</taxon>
        <taxon>Nesterenkonia</taxon>
    </lineage>
</organism>
<name>A0A839FJN1_9MICC</name>